<dbReference type="Proteomes" id="UP001567538">
    <property type="component" value="Unassembled WGS sequence"/>
</dbReference>
<proteinExistence type="predicted"/>
<dbReference type="InterPro" id="IPR050655">
    <property type="entry name" value="Plant_B3_domain"/>
</dbReference>
<dbReference type="EMBL" id="JBEAFC010000003">
    <property type="protein sequence ID" value="KAL1564091.1"/>
    <property type="molecule type" value="Genomic_DNA"/>
</dbReference>
<keyword evidence="5" id="KW-0539">Nucleus</keyword>
<dbReference type="GO" id="GO:0005634">
    <property type="term" value="C:nucleus"/>
    <property type="evidence" value="ECO:0007669"/>
    <property type="project" value="UniProtKB-SubCell"/>
</dbReference>
<keyword evidence="2" id="KW-0805">Transcription regulation</keyword>
<evidence type="ECO:0000313" key="8">
    <source>
        <dbReference type="Proteomes" id="UP001567538"/>
    </source>
</evidence>
<comment type="caution">
    <text evidence="7">The sequence shown here is derived from an EMBL/GenBank/DDBJ whole genome shotgun (WGS) entry which is preliminary data.</text>
</comment>
<evidence type="ECO:0000313" key="7">
    <source>
        <dbReference type="EMBL" id="KAL1564091.1"/>
    </source>
</evidence>
<dbReference type="Gene3D" id="2.40.330.10">
    <property type="entry name" value="DNA-binding pseudobarrel domain"/>
    <property type="match status" value="1"/>
</dbReference>
<feature type="domain" description="TF-B3" evidence="6">
    <location>
        <begin position="27"/>
        <end position="107"/>
    </location>
</feature>
<dbReference type="PROSITE" id="PS50863">
    <property type="entry name" value="B3"/>
    <property type="match status" value="1"/>
</dbReference>
<evidence type="ECO:0000256" key="2">
    <source>
        <dbReference type="ARBA" id="ARBA00023015"/>
    </source>
</evidence>
<name>A0ABD1I5U0_SALDI</name>
<dbReference type="SMART" id="SM01019">
    <property type="entry name" value="B3"/>
    <property type="match status" value="1"/>
</dbReference>
<dbReference type="GO" id="GO:0003677">
    <property type="term" value="F:DNA binding"/>
    <property type="evidence" value="ECO:0007669"/>
    <property type="project" value="UniProtKB-KW"/>
</dbReference>
<keyword evidence="3" id="KW-0238">DNA-binding</keyword>
<evidence type="ECO:0000259" key="6">
    <source>
        <dbReference type="PROSITE" id="PS50863"/>
    </source>
</evidence>
<dbReference type="SUPFAM" id="SSF101936">
    <property type="entry name" value="DNA-binding pseudobarrel domain"/>
    <property type="match status" value="1"/>
</dbReference>
<reference evidence="7 8" key="1">
    <citation type="submission" date="2024-06" db="EMBL/GenBank/DDBJ databases">
        <title>A chromosome level genome sequence of Diviner's sage (Salvia divinorum).</title>
        <authorList>
            <person name="Ford S.A."/>
            <person name="Ro D.-K."/>
            <person name="Ness R.W."/>
            <person name="Phillips M.A."/>
        </authorList>
    </citation>
    <scope>NUCLEOTIDE SEQUENCE [LARGE SCALE GENOMIC DNA]</scope>
    <source>
        <strain evidence="7">SAF-2024a</strain>
        <tissue evidence="7">Leaf</tissue>
    </source>
</reference>
<accession>A0ABD1I5U0</accession>
<comment type="subcellular location">
    <subcellularLocation>
        <location evidence="1">Nucleus</location>
    </subcellularLocation>
</comment>
<protein>
    <submittedName>
        <fullName evidence="7">B3 domain-containing protein-like protein</fullName>
    </submittedName>
</protein>
<evidence type="ECO:0000256" key="4">
    <source>
        <dbReference type="ARBA" id="ARBA00023163"/>
    </source>
</evidence>
<sequence length="195" mass="22297">MAARYLNGLPEYFSVFCRIFYPESCEDRLLLPPGWVAQNGEHVPNECTLKMLNRLSWRVGVTKLVRAWFFETGWVQFVQSNRIHCHDVLIFTYHGSGVFMVKRFATSGYMPDRDLHAPTYFETRQYLAHDSDCEDNSTDSSEGAAMEVSSIPAFIVVLLASTIEMGLSIPNIFWMTNVSSEERSWRVALLIGDHS</sequence>
<dbReference type="InterPro" id="IPR015300">
    <property type="entry name" value="DNA-bd_pseudobarrel_sf"/>
</dbReference>
<dbReference type="AlphaFoldDB" id="A0ABD1I5U0"/>
<evidence type="ECO:0000256" key="3">
    <source>
        <dbReference type="ARBA" id="ARBA00023125"/>
    </source>
</evidence>
<dbReference type="PANTHER" id="PTHR31920">
    <property type="entry name" value="B3 DOMAIN-CONTAINING"/>
    <property type="match status" value="1"/>
</dbReference>
<evidence type="ECO:0000256" key="1">
    <source>
        <dbReference type="ARBA" id="ARBA00004123"/>
    </source>
</evidence>
<evidence type="ECO:0000256" key="5">
    <source>
        <dbReference type="ARBA" id="ARBA00023242"/>
    </source>
</evidence>
<keyword evidence="4" id="KW-0804">Transcription</keyword>
<organism evidence="7 8">
    <name type="scientific">Salvia divinorum</name>
    <name type="common">Maria pastora</name>
    <name type="synonym">Diviner's sage</name>
    <dbReference type="NCBI Taxonomy" id="28513"/>
    <lineage>
        <taxon>Eukaryota</taxon>
        <taxon>Viridiplantae</taxon>
        <taxon>Streptophyta</taxon>
        <taxon>Embryophyta</taxon>
        <taxon>Tracheophyta</taxon>
        <taxon>Spermatophyta</taxon>
        <taxon>Magnoliopsida</taxon>
        <taxon>eudicotyledons</taxon>
        <taxon>Gunneridae</taxon>
        <taxon>Pentapetalae</taxon>
        <taxon>asterids</taxon>
        <taxon>lamiids</taxon>
        <taxon>Lamiales</taxon>
        <taxon>Lamiaceae</taxon>
        <taxon>Nepetoideae</taxon>
        <taxon>Mentheae</taxon>
        <taxon>Salviinae</taxon>
        <taxon>Salvia</taxon>
        <taxon>Salvia subgen. Calosphace</taxon>
    </lineage>
</organism>
<dbReference type="Pfam" id="PF02362">
    <property type="entry name" value="B3"/>
    <property type="match status" value="1"/>
</dbReference>
<dbReference type="CDD" id="cd10017">
    <property type="entry name" value="B3_DNA"/>
    <property type="match status" value="1"/>
</dbReference>
<gene>
    <name evidence="7" type="ORF">AAHA92_06494</name>
</gene>
<keyword evidence="8" id="KW-1185">Reference proteome</keyword>
<dbReference type="PANTHER" id="PTHR31920:SF148">
    <property type="entry name" value="B3 DOMAIN-CONTAINING PROTEIN OS03G0621600"/>
    <property type="match status" value="1"/>
</dbReference>
<dbReference type="InterPro" id="IPR003340">
    <property type="entry name" value="B3_DNA-bd"/>
</dbReference>